<dbReference type="Proteomes" id="UP000283644">
    <property type="component" value="Unassembled WGS sequence"/>
</dbReference>
<accession>A0A417XY38</accession>
<evidence type="ECO:0000256" key="5">
    <source>
        <dbReference type="SAM" id="MobiDB-lite"/>
    </source>
</evidence>
<dbReference type="PROSITE" id="PS50893">
    <property type="entry name" value="ABC_TRANSPORTER_2"/>
    <property type="match status" value="1"/>
</dbReference>
<keyword evidence="2" id="KW-0813">Transport</keyword>
<dbReference type="InterPro" id="IPR050319">
    <property type="entry name" value="ABC_transp_ATP-bind"/>
</dbReference>
<keyword evidence="6" id="KW-0472">Membrane</keyword>
<evidence type="ECO:0000256" key="3">
    <source>
        <dbReference type="ARBA" id="ARBA00022741"/>
    </source>
</evidence>
<comment type="caution">
    <text evidence="8">The sequence shown here is derived from an EMBL/GenBank/DDBJ whole genome shotgun (WGS) entry which is preliminary data.</text>
</comment>
<dbReference type="PROSITE" id="PS00211">
    <property type="entry name" value="ABC_TRANSPORTER_1"/>
    <property type="match status" value="1"/>
</dbReference>
<evidence type="ECO:0000256" key="4">
    <source>
        <dbReference type="ARBA" id="ARBA00022840"/>
    </source>
</evidence>
<feature type="domain" description="ABC transporter" evidence="7">
    <location>
        <begin position="21"/>
        <end position="266"/>
    </location>
</feature>
<sequence>MAWPSTEPIVDIRDLSVHYGLRGGSLARLIGSDAGTVKAVDGINLTLRRGEVVGLVGESGSGKSTLGRALLGLAPATEGSIEFEGQDLADLSGRRLRALRRDIQMVFQDPSAALNPAMTVEEAVGDALRVHGMRSASERRTKVIDALERVGLSPVELFLEKYPRDLSGGQKQRVVLARAIITGPSVLVADEPISMLDMSVRAKILQLMLDLKQDLGLTYVYITHDLASAKFFCDRIAIMYLGRVVEIGPTEEIFANPRHPYTKALLRAIPDPDPGRQLPRDLPRGEVPDAASPPFGCAFHPRCNEATPICGWESRDLRALIEGHWTRRSAEEYAGERSIVGDLDHLDKPTTGATIGSAGSAETRVFLDRVRAEKPDEPIWGGIDAINDVGSGVRVQFREGVDPALRRAGEVQVACVLYPDEPTGVEAAESDRDRPPPPPEPVSAGINRRTVGLTVVGLIAALLPFVAFAGITREFVQNGVLTSYSRINVLGILGGVVAFGCGWALLTKGGGAERAPWWKAVGVVVALLGVLQFLHGSSLLVAVSPCQSERVDSTWCR</sequence>
<dbReference type="FunFam" id="3.40.50.300:FF:000016">
    <property type="entry name" value="Oligopeptide ABC transporter ATP-binding component"/>
    <property type="match status" value="1"/>
</dbReference>
<evidence type="ECO:0000313" key="9">
    <source>
        <dbReference type="Proteomes" id="UP000283644"/>
    </source>
</evidence>
<keyword evidence="9" id="KW-1185">Reference proteome</keyword>
<feature type="region of interest" description="Disordered" evidence="5">
    <location>
        <begin position="425"/>
        <end position="445"/>
    </location>
</feature>
<comment type="similarity">
    <text evidence="1">Belongs to the ABC transporter superfamily.</text>
</comment>
<keyword evidence="6" id="KW-1133">Transmembrane helix</keyword>
<dbReference type="GO" id="GO:0005524">
    <property type="term" value="F:ATP binding"/>
    <property type="evidence" value="ECO:0007669"/>
    <property type="project" value="UniProtKB-KW"/>
</dbReference>
<dbReference type="InterPro" id="IPR017871">
    <property type="entry name" value="ABC_transporter-like_CS"/>
</dbReference>
<dbReference type="CDD" id="cd03257">
    <property type="entry name" value="ABC_NikE_OppD_transporters"/>
    <property type="match status" value="1"/>
</dbReference>
<evidence type="ECO:0000259" key="7">
    <source>
        <dbReference type="PROSITE" id="PS50893"/>
    </source>
</evidence>
<dbReference type="Gene3D" id="3.40.50.300">
    <property type="entry name" value="P-loop containing nucleotide triphosphate hydrolases"/>
    <property type="match status" value="1"/>
</dbReference>
<keyword evidence="4 8" id="KW-0067">ATP-binding</keyword>
<keyword evidence="3" id="KW-0547">Nucleotide-binding</keyword>
<feature type="transmembrane region" description="Helical" evidence="6">
    <location>
        <begin position="484"/>
        <end position="505"/>
    </location>
</feature>
<dbReference type="PANTHER" id="PTHR43776:SF7">
    <property type="entry name" value="D,D-DIPEPTIDE TRANSPORT ATP-BINDING PROTEIN DDPF-RELATED"/>
    <property type="match status" value="1"/>
</dbReference>
<dbReference type="NCBIfam" id="TIGR01727">
    <property type="entry name" value="oligo_HPY"/>
    <property type="match status" value="1"/>
</dbReference>
<name>A0A417XY38_9ACTN</name>
<dbReference type="GO" id="GO:0016887">
    <property type="term" value="F:ATP hydrolysis activity"/>
    <property type="evidence" value="ECO:0007669"/>
    <property type="project" value="InterPro"/>
</dbReference>
<dbReference type="InterPro" id="IPR003439">
    <property type="entry name" value="ABC_transporter-like_ATP-bd"/>
</dbReference>
<dbReference type="SMART" id="SM00382">
    <property type="entry name" value="AAA"/>
    <property type="match status" value="1"/>
</dbReference>
<dbReference type="OrthoDB" id="9784450at2"/>
<protein>
    <submittedName>
        <fullName evidence="8">ABC transporter ATP-binding protein</fullName>
    </submittedName>
</protein>
<dbReference type="GO" id="GO:0015833">
    <property type="term" value="P:peptide transport"/>
    <property type="evidence" value="ECO:0007669"/>
    <property type="project" value="InterPro"/>
</dbReference>
<gene>
    <name evidence="8" type="ORF">D0Z08_20440</name>
</gene>
<evidence type="ECO:0000256" key="6">
    <source>
        <dbReference type="SAM" id="Phobius"/>
    </source>
</evidence>
<dbReference type="GO" id="GO:0055085">
    <property type="term" value="P:transmembrane transport"/>
    <property type="evidence" value="ECO:0007669"/>
    <property type="project" value="UniProtKB-ARBA"/>
</dbReference>
<evidence type="ECO:0000256" key="1">
    <source>
        <dbReference type="ARBA" id="ARBA00005417"/>
    </source>
</evidence>
<dbReference type="InterPro" id="IPR027417">
    <property type="entry name" value="P-loop_NTPase"/>
</dbReference>
<dbReference type="InterPro" id="IPR003593">
    <property type="entry name" value="AAA+_ATPase"/>
</dbReference>
<evidence type="ECO:0000256" key="2">
    <source>
        <dbReference type="ARBA" id="ARBA00022448"/>
    </source>
</evidence>
<evidence type="ECO:0000313" key="8">
    <source>
        <dbReference type="EMBL" id="RHW25326.1"/>
    </source>
</evidence>
<proteinExistence type="inferred from homology"/>
<dbReference type="AlphaFoldDB" id="A0A417XY38"/>
<dbReference type="Pfam" id="PF00005">
    <property type="entry name" value="ABC_tran"/>
    <property type="match status" value="1"/>
</dbReference>
<dbReference type="Pfam" id="PF08352">
    <property type="entry name" value="oligo_HPY"/>
    <property type="match status" value="1"/>
</dbReference>
<dbReference type="SUPFAM" id="SSF52540">
    <property type="entry name" value="P-loop containing nucleoside triphosphate hydrolases"/>
    <property type="match status" value="1"/>
</dbReference>
<feature type="transmembrane region" description="Helical" evidence="6">
    <location>
        <begin position="517"/>
        <end position="543"/>
    </location>
</feature>
<dbReference type="PANTHER" id="PTHR43776">
    <property type="entry name" value="TRANSPORT ATP-BINDING PROTEIN"/>
    <property type="match status" value="1"/>
</dbReference>
<organism evidence="8 9">
    <name type="scientific">Nocardioides immobilis</name>
    <dbReference type="NCBI Taxonomy" id="2049295"/>
    <lineage>
        <taxon>Bacteria</taxon>
        <taxon>Bacillati</taxon>
        <taxon>Actinomycetota</taxon>
        <taxon>Actinomycetes</taxon>
        <taxon>Propionibacteriales</taxon>
        <taxon>Nocardioidaceae</taxon>
        <taxon>Nocardioides</taxon>
    </lineage>
</organism>
<dbReference type="EMBL" id="QXGH01000025">
    <property type="protein sequence ID" value="RHW25326.1"/>
    <property type="molecule type" value="Genomic_DNA"/>
</dbReference>
<keyword evidence="6" id="KW-0812">Transmembrane</keyword>
<dbReference type="InterPro" id="IPR013563">
    <property type="entry name" value="Oligopep_ABC_C"/>
</dbReference>
<feature type="transmembrane region" description="Helical" evidence="6">
    <location>
        <begin position="451"/>
        <end position="472"/>
    </location>
</feature>
<reference evidence="8 9" key="1">
    <citation type="submission" date="2018-09" db="EMBL/GenBank/DDBJ databases">
        <title>Genome sequencing of Nocardioides immobilis CCTCC AB 2017083 for comparison to Nocardioides silvaticus.</title>
        <authorList>
            <person name="Li C."/>
            <person name="Wang G."/>
        </authorList>
    </citation>
    <scope>NUCLEOTIDE SEQUENCE [LARGE SCALE GENOMIC DNA]</scope>
    <source>
        <strain evidence="8 9">CCTCC AB 2017083</strain>
    </source>
</reference>